<name>A0A9P9ENG7_9HYPO</name>
<gene>
    <name evidence="2" type="ORF">EDB81DRAFT_62266</name>
</gene>
<feature type="chain" id="PRO_5040352811" evidence="1">
    <location>
        <begin position="23"/>
        <end position="168"/>
    </location>
</feature>
<feature type="signal peptide" evidence="1">
    <location>
        <begin position="1"/>
        <end position="22"/>
    </location>
</feature>
<keyword evidence="3" id="KW-1185">Reference proteome</keyword>
<dbReference type="AlphaFoldDB" id="A0A9P9ENG7"/>
<evidence type="ECO:0000256" key="1">
    <source>
        <dbReference type="SAM" id="SignalP"/>
    </source>
</evidence>
<protein>
    <submittedName>
        <fullName evidence="2">Uncharacterized protein</fullName>
    </submittedName>
</protein>
<sequence>MLCSNIIWCFTLLVCVVATSLAMPTTKHQDTPPRHQPGSLADVLDAIVKDSHGSLHLTSDGTLRSFAGDNSVIDSRPVDVSTLHGLGPEAPTNGRRTPSTMAVPPQNIELEGVMKSLSPRSIEAAQVEPEILGACSPPHACRNSTSCGDGCGSCTYLGFLPFGLCLAG</sequence>
<accession>A0A9P9ENG7</accession>
<proteinExistence type="predicted"/>
<dbReference type="EMBL" id="JAGMUV010000011">
    <property type="protein sequence ID" value="KAH7140692.1"/>
    <property type="molecule type" value="Genomic_DNA"/>
</dbReference>
<comment type="caution">
    <text evidence="2">The sequence shown here is derived from an EMBL/GenBank/DDBJ whole genome shotgun (WGS) entry which is preliminary data.</text>
</comment>
<reference evidence="2" key="1">
    <citation type="journal article" date="2021" name="Nat. Commun.">
        <title>Genetic determinants of endophytism in the Arabidopsis root mycobiome.</title>
        <authorList>
            <person name="Mesny F."/>
            <person name="Miyauchi S."/>
            <person name="Thiergart T."/>
            <person name="Pickel B."/>
            <person name="Atanasova L."/>
            <person name="Karlsson M."/>
            <person name="Huettel B."/>
            <person name="Barry K.W."/>
            <person name="Haridas S."/>
            <person name="Chen C."/>
            <person name="Bauer D."/>
            <person name="Andreopoulos W."/>
            <person name="Pangilinan J."/>
            <person name="LaButti K."/>
            <person name="Riley R."/>
            <person name="Lipzen A."/>
            <person name="Clum A."/>
            <person name="Drula E."/>
            <person name="Henrissat B."/>
            <person name="Kohler A."/>
            <person name="Grigoriev I.V."/>
            <person name="Martin F.M."/>
            <person name="Hacquard S."/>
        </authorList>
    </citation>
    <scope>NUCLEOTIDE SEQUENCE</scope>
    <source>
        <strain evidence="2">MPI-CAGE-AT-0147</strain>
    </source>
</reference>
<dbReference type="Proteomes" id="UP000738349">
    <property type="component" value="Unassembled WGS sequence"/>
</dbReference>
<evidence type="ECO:0000313" key="3">
    <source>
        <dbReference type="Proteomes" id="UP000738349"/>
    </source>
</evidence>
<dbReference type="OrthoDB" id="5089621at2759"/>
<keyword evidence="1" id="KW-0732">Signal</keyword>
<evidence type="ECO:0000313" key="2">
    <source>
        <dbReference type="EMBL" id="KAH7140692.1"/>
    </source>
</evidence>
<organism evidence="2 3">
    <name type="scientific">Dactylonectria macrodidyma</name>
    <dbReference type="NCBI Taxonomy" id="307937"/>
    <lineage>
        <taxon>Eukaryota</taxon>
        <taxon>Fungi</taxon>
        <taxon>Dikarya</taxon>
        <taxon>Ascomycota</taxon>
        <taxon>Pezizomycotina</taxon>
        <taxon>Sordariomycetes</taxon>
        <taxon>Hypocreomycetidae</taxon>
        <taxon>Hypocreales</taxon>
        <taxon>Nectriaceae</taxon>
        <taxon>Dactylonectria</taxon>
    </lineage>
</organism>